<keyword evidence="4 9" id="KW-0460">Magnesium</keyword>
<evidence type="ECO:0000259" key="12">
    <source>
        <dbReference type="Pfam" id="PF00408"/>
    </source>
</evidence>
<dbReference type="Pfam" id="PF02878">
    <property type="entry name" value="PGM_PMM_I"/>
    <property type="match status" value="1"/>
</dbReference>
<dbReference type="HAMAP" id="MF_01554_B">
    <property type="entry name" value="GlmM_B"/>
    <property type="match status" value="1"/>
</dbReference>
<gene>
    <name evidence="9" type="primary">glmM</name>
    <name evidence="16" type="ORF">C5L39_06015</name>
</gene>
<dbReference type="CDD" id="cd05802">
    <property type="entry name" value="GlmM"/>
    <property type="match status" value="1"/>
</dbReference>
<dbReference type="InterPro" id="IPR005841">
    <property type="entry name" value="Alpha-D-phosphohexomutase_SF"/>
</dbReference>
<feature type="domain" description="Alpha-D-phosphohexomutase alpha/beta/alpha" evidence="13">
    <location>
        <begin position="3"/>
        <end position="138"/>
    </location>
</feature>
<evidence type="ECO:0000259" key="13">
    <source>
        <dbReference type="Pfam" id="PF02878"/>
    </source>
</evidence>
<dbReference type="InterPro" id="IPR005845">
    <property type="entry name" value="A-D-PHexomutase_a/b/a-II"/>
</dbReference>
<dbReference type="RefSeq" id="WP_123048196.1">
    <property type="nucleotide sequence ID" value="NZ_PTJO01000004.1"/>
</dbReference>
<feature type="active site" description="Phosphoserine intermediate" evidence="9">
    <location>
        <position position="104"/>
    </location>
</feature>
<comment type="function">
    <text evidence="9 11">Catalyzes the conversion of glucosamine-6-phosphate to glucosamine-1-phosphate.</text>
</comment>
<evidence type="ECO:0000256" key="9">
    <source>
        <dbReference type="HAMAP-Rule" id="MF_01554"/>
    </source>
</evidence>
<dbReference type="GO" id="GO:0005975">
    <property type="term" value="P:carbohydrate metabolic process"/>
    <property type="evidence" value="ECO:0007669"/>
    <property type="project" value="InterPro"/>
</dbReference>
<comment type="PTM">
    <text evidence="9">Activated by phosphorylation.</text>
</comment>
<evidence type="ECO:0000256" key="4">
    <source>
        <dbReference type="ARBA" id="ARBA00022842"/>
    </source>
</evidence>
<dbReference type="GO" id="GO:0000287">
    <property type="term" value="F:magnesium ion binding"/>
    <property type="evidence" value="ECO:0007669"/>
    <property type="project" value="UniProtKB-UniRule"/>
</dbReference>
<proteinExistence type="inferred from homology"/>
<dbReference type="InterPro" id="IPR016055">
    <property type="entry name" value="A-D-PHexomutase_a/b/a-I/II/III"/>
</dbReference>
<dbReference type="Gene3D" id="3.30.310.50">
    <property type="entry name" value="Alpha-D-phosphohexomutase, C-terminal domain"/>
    <property type="match status" value="1"/>
</dbReference>
<dbReference type="Gene3D" id="3.40.120.10">
    <property type="entry name" value="Alpha-D-Glucose-1,6-Bisphosphate, subunit A, domain 3"/>
    <property type="match status" value="3"/>
</dbReference>
<dbReference type="GO" id="GO:0006048">
    <property type="term" value="P:UDP-N-acetylglucosamine biosynthetic process"/>
    <property type="evidence" value="ECO:0007669"/>
    <property type="project" value="TreeGrafter"/>
</dbReference>
<dbReference type="SUPFAM" id="SSF55957">
    <property type="entry name" value="Phosphoglucomutase, C-terminal domain"/>
    <property type="match status" value="1"/>
</dbReference>
<feature type="modified residue" description="Phosphoserine" evidence="9">
    <location>
        <position position="104"/>
    </location>
</feature>
<dbReference type="InterPro" id="IPR005846">
    <property type="entry name" value="A-D-PHexomutase_a/b/a-III"/>
</dbReference>
<dbReference type="GO" id="GO:0004615">
    <property type="term" value="F:phosphomannomutase activity"/>
    <property type="evidence" value="ECO:0007669"/>
    <property type="project" value="TreeGrafter"/>
</dbReference>
<comment type="cofactor">
    <cofactor evidence="9">
        <name>Mg(2+)</name>
        <dbReference type="ChEBI" id="CHEBI:18420"/>
    </cofactor>
    <text evidence="9">Binds 1 Mg(2+) ion per subunit.</text>
</comment>
<evidence type="ECO:0000313" key="17">
    <source>
        <dbReference type="Proteomes" id="UP000266975"/>
    </source>
</evidence>
<dbReference type="NCBIfam" id="TIGR01455">
    <property type="entry name" value="glmM"/>
    <property type="match status" value="1"/>
</dbReference>
<dbReference type="SUPFAM" id="SSF53738">
    <property type="entry name" value="Phosphoglucomutase, first 3 domains"/>
    <property type="match status" value="3"/>
</dbReference>
<protein>
    <recommendedName>
        <fullName evidence="8 9">Phosphoglucosamine mutase</fullName>
        <ecNumber evidence="7 9">5.4.2.10</ecNumber>
    </recommendedName>
</protein>
<sequence>MTRLFGTDGVRGLANKDLTVSMALSLGGAAADVLTADRKSSDLRPTAIIGRDPRVSGEMLAAALAAGMAARGVDVLRVGVIPTPGVAFLTDAYGADMGVMISASHNPMPDNGIKFFSTGGRKLPDVVEDKIEAAMTELSATGPTGTGIGRIIEEAPDAMDRYLAHLAESVPTSLAGIKVVVDTANGAAFEVAPAAYRAAGAEVIAIHDQPDAYNINDNCGSTHIEEVQQAVLEHGADLGLSHDGDADRCLAVDAEGNVIDGDQIMAILAVAMKEKSELRKNTLVATVMSNLGLKIAMEQQGIEVRETKVGDRYVLEELNAGGFSLGGEQSGHLVLPDHCTTGDGTLTGLKLMARMAETSTSIAELASVMKILPQVLINVPVENKSVIMNDERVLEAISAAEIELGSTGRVLLRASGTEELFRVMVEASESEHARKVAGRLAAIVASI</sequence>
<dbReference type="Proteomes" id="UP000266975">
    <property type="component" value="Unassembled WGS sequence"/>
</dbReference>
<dbReference type="PROSITE" id="PS00710">
    <property type="entry name" value="PGM_PMM"/>
    <property type="match status" value="1"/>
</dbReference>
<dbReference type="GO" id="GO:0005829">
    <property type="term" value="C:cytosol"/>
    <property type="evidence" value="ECO:0007669"/>
    <property type="project" value="TreeGrafter"/>
</dbReference>
<evidence type="ECO:0000256" key="10">
    <source>
        <dbReference type="RuleBase" id="RU004326"/>
    </source>
</evidence>
<dbReference type="EMBL" id="PTJO01000004">
    <property type="protein sequence ID" value="RNE49062.1"/>
    <property type="molecule type" value="Genomic_DNA"/>
</dbReference>
<dbReference type="InterPro" id="IPR050060">
    <property type="entry name" value="Phosphoglucosamine_mutase"/>
</dbReference>
<dbReference type="FunFam" id="3.30.310.50:FF:000001">
    <property type="entry name" value="Phosphoglucosamine mutase"/>
    <property type="match status" value="1"/>
</dbReference>
<dbReference type="OrthoDB" id="9803322at2"/>
<reference evidence="16 17" key="1">
    <citation type="submission" date="2018-02" db="EMBL/GenBank/DDBJ databases">
        <title>Corynebacterium alimpuense sp. nov., a marine obligate actinomycete isolated from sediments of Valparaiso bay, Chile.</title>
        <authorList>
            <person name="Claverias F."/>
            <person name="Gonzales-Siles L."/>
            <person name="Salva-Serra F."/>
            <person name="Inganaes E."/>
            <person name="Molin K."/>
            <person name="Cumsille A."/>
            <person name="Undabarrena A."/>
            <person name="Couve E."/>
            <person name="Moore E.R.B."/>
            <person name="Gomila M."/>
            <person name="Camara B."/>
        </authorList>
    </citation>
    <scope>NUCLEOTIDE SEQUENCE [LARGE SCALE GENOMIC DNA]</scope>
    <source>
        <strain evidence="16 17">CCUG 69366</strain>
    </source>
</reference>
<feature type="domain" description="Alpha-D-phosphohexomutase alpha/beta/alpha" evidence="14">
    <location>
        <begin position="161"/>
        <end position="256"/>
    </location>
</feature>
<dbReference type="EC" id="5.4.2.10" evidence="7 9"/>
<evidence type="ECO:0000256" key="5">
    <source>
        <dbReference type="ARBA" id="ARBA00023235"/>
    </source>
</evidence>
<dbReference type="Pfam" id="PF00408">
    <property type="entry name" value="PGM_PMM_IV"/>
    <property type="match status" value="1"/>
</dbReference>
<feature type="binding site" description="via phosphate group" evidence="9">
    <location>
        <position position="104"/>
    </location>
    <ligand>
        <name>Mg(2+)</name>
        <dbReference type="ChEBI" id="CHEBI:18420"/>
    </ligand>
</feature>
<dbReference type="FunFam" id="3.40.120.10:FF:000002">
    <property type="entry name" value="Phosphoglucosamine mutase"/>
    <property type="match status" value="1"/>
</dbReference>
<dbReference type="InterPro" id="IPR016066">
    <property type="entry name" value="A-D-PHexomutase_CS"/>
</dbReference>
<evidence type="ECO:0000256" key="3">
    <source>
        <dbReference type="ARBA" id="ARBA00022723"/>
    </source>
</evidence>
<evidence type="ECO:0000256" key="6">
    <source>
        <dbReference type="ARBA" id="ARBA00050364"/>
    </source>
</evidence>
<dbReference type="InterPro" id="IPR006352">
    <property type="entry name" value="GlmM_bact"/>
</dbReference>
<feature type="binding site" evidence="9">
    <location>
        <position position="247"/>
    </location>
    <ligand>
        <name>Mg(2+)</name>
        <dbReference type="ChEBI" id="CHEBI:18420"/>
    </ligand>
</feature>
<comment type="similarity">
    <text evidence="1 9 10">Belongs to the phosphohexose mutase family.</text>
</comment>
<feature type="domain" description="Alpha-D-phosphohexomutase alpha/beta/alpha" evidence="15">
    <location>
        <begin position="260"/>
        <end position="369"/>
    </location>
</feature>
<feature type="binding site" evidence="9">
    <location>
        <position position="243"/>
    </location>
    <ligand>
        <name>Mg(2+)</name>
        <dbReference type="ChEBI" id="CHEBI:18420"/>
    </ligand>
</feature>
<feature type="binding site" evidence="9">
    <location>
        <position position="245"/>
    </location>
    <ligand>
        <name>Mg(2+)</name>
        <dbReference type="ChEBI" id="CHEBI:18420"/>
    </ligand>
</feature>
<dbReference type="InterPro" id="IPR036900">
    <property type="entry name" value="A-D-PHexomutase_C_sf"/>
</dbReference>
<evidence type="ECO:0000313" key="16">
    <source>
        <dbReference type="EMBL" id="RNE49062.1"/>
    </source>
</evidence>
<evidence type="ECO:0000256" key="2">
    <source>
        <dbReference type="ARBA" id="ARBA00022553"/>
    </source>
</evidence>
<feature type="domain" description="Alpha-D-phosphohexomutase C-terminal" evidence="12">
    <location>
        <begin position="376"/>
        <end position="442"/>
    </location>
</feature>
<dbReference type="Pfam" id="PF02879">
    <property type="entry name" value="PGM_PMM_II"/>
    <property type="match status" value="1"/>
</dbReference>
<evidence type="ECO:0000259" key="14">
    <source>
        <dbReference type="Pfam" id="PF02879"/>
    </source>
</evidence>
<comment type="caution">
    <text evidence="16">The sequence shown here is derived from an EMBL/GenBank/DDBJ whole genome shotgun (WGS) entry which is preliminary data.</text>
</comment>
<evidence type="ECO:0000256" key="11">
    <source>
        <dbReference type="RuleBase" id="RU004327"/>
    </source>
</evidence>
<keyword evidence="17" id="KW-1185">Reference proteome</keyword>
<keyword evidence="3 9" id="KW-0479">Metal-binding</keyword>
<dbReference type="PANTHER" id="PTHR42946">
    <property type="entry name" value="PHOSPHOHEXOSE MUTASE"/>
    <property type="match status" value="1"/>
</dbReference>
<evidence type="ECO:0000256" key="1">
    <source>
        <dbReference type="ARBA" id="ARBA00010231"/>
    </source>
</evidence>
<name>A0A3M8K946_9CORY</name>
<evidence type="ECO:0000259" key="15">
    <source>
        <dbReference type="Pfam" id="PF02880"/>
    </source>
</evidence>
<dbReference type="AlphaFoldDB" id="A0A3M8K946"/>
<comment type="catalytic activity">
    <reaction evidence="6 9 11">
        <text>alpha-D-glucosamine 1-phosphate = D-glucosamine 6-phosphate</text>
        <dbReference type="Rhea" id="RHEA:23424"/>
        <dbReference type="ChEBI" id="CHEBI:58516"/>
        <dbReference type="ChEBI" id="CHEBI:58725"/>
        <dbReference type="EC" id="5.4.2.10"/>
    </reaction>
</comment>
<dbReference type="InterPro" id="IPR005844">
    <property type="entry name" value="A-D-PHexomutase_a/b/a-I"/>
</dbReference>
<organism evidence="16 17">
    <name type="scientific">Corynebacterium alimapuense</name>
    <dbReference type="NCBI Taxonomy" id="1576874"/>
    <lineage>
        <taxon>Bacteria</taxon>
        <taxon>Bacillati</taxon>
        <taxon>Actinomycetota</taxon>
        <taxon>Actinomycetes</taxon>
        <taxon>Mycobacteriales</taxon>
        <taxon>Corynebacteriaceae</taxon>
        <taxon>Corynebacterium</taxon>
    </lineage>
</organism>
<dbReference type="InterPro" id="IPR005843">
    <property type="entry name" value="A-D-PHexomutase_C"/>
</dbReference>
<dbReference type="PANTHER" id="PTHR42946:SF1">
    <property type="entry name" value="PHOSPHOGLUCOMUTASE (ALPHA-D-GLUCOSE-1,6-BISPHOSPHATE-DEPENDENT)"/>
    <property type="match status" value="1"/>
</dbReference>
<evidence type="ECO:0000256" key="8">
    <source>
        <dbReference type="ARBA" id="ARBA00068193"/>
    </source>
</evidence>
<dbReference type="GO" id="GO:0008966">
    <property type="term" value="F:phosphoglucosamine mutase activity"/>
    <property type="evidence" value="ECO:0007669"/>
    <property type="project" value="UniProtKB-UniRule"/>
</dbReference>
<dbReference type="FunFam" id="3.40.120.10:FF:000001">
    <property type="entry name" value="Phosphoglucosamine mutase"/>
    <property type="match status" value="1"/>
</dbReference>
<evidence type="ECO:0000256" key="7">
    <source>
        <dbReference type="ARBA" id="ARBA00066330"/>
    </source>
</evidence>
<accession>A0A3M8K946</accession>
<dbReference type="Pfam" id="PF02880">
    <property type="entry name" value="PGM_PMM_III"/>
    <property type="match status" value="1"/>
</dbReference>
<keyword evidence="2 9" id="KW-0597">Phosphoprotein</keyword>
<keyword evidence="5 9" id="KW-0413">Isomerase</keyword>
<dbReference type="PRINTS" id="PR00509">
    <property type="entry name" value="PGMPMM"/>
</dbReference>
<dbReference type="GO" id="GO:0009252">
    <property type="term" value="P:peptidoglycan biosynthetic process"/>
    <property type="evidence" value="ECO:0007669"/>
    <property type="project" value="TreeGrafter"/>
</dbReference>